<evidence type="ECO:0000256" key="6">
    <source>
        <dbReference type="ARBA" id="ARBA00022846"/>
    </source>
</evidence>
<reference evidence="14" key="1">
    <citation type="submission" date="2019-03" db="UniProtKB">
        <authorList>
            <consortium name="Ensembl"/>
        </authorList>
    </citation>
    <scope>IDENTIFICATION</scope>
</reference>
<evidence type="ECO:0000256" key="11">
    <source>
        <dbReference type="ARBA" id="ARBA00058432"/>
    </source>
</evidence>
<keyword evidence="3" id="KW-0433">Leucine-rich repeat</keyword>
<sequence>MPGAKLAQSPEEGGVCITEALITKRNLAFPEDEDLSEKMFHTLADLQTVRLDREGITTIGNLEGLQNLHSLYLQANKIQRIENLACIPSLRFLSLAGNQIKQVENLRDLPHLQFLDLSENLIETLKLDEFPQSLLILNLTGNSCTGQDGYRELVTEALPLLLDLDKQPVAERWTSDEDEKASGDEEEEFPELSGPFCTERGFLQELEQEMGRHKERRRQAALTDHLLRMETKPTLTDLPLRPGGPVAKDSSPSPAKHCPGEEGDQSSHSPQGLCGRGRRHNQNCDQKNQEVKCTPSLQAIPQEQEWGRTGHGVGLPSFSDPAPVVGAHPSKMSPGPEYVFHVVGGHLRGRKQSRQWEGVTEIQNPTL</sequence>
<dbReference type="GeneTree" id="ENSGT00940000161315"/>
<gene>
    <name evidence="14" type="primary">LRRC46</name>
</gene>
<evidence type="ECO:0000256" key="9">
    <source>
        <dbReference type="ARBA" id="ARBA00023069"/>
    </source>
</evidence>
<proteinExistence type="predicted"/>
<feature type="region of interest" description="Disordered" evidence="13">
    <location>
        <begin position="169"/>
        <end position="194"/>
    </location>
</feature>
<evidence type="ECO:0000256" key="1">
    <source>
        <dbReference type="ARBA" id="ARBA00004230"/>
    </source>
</evidence>
<protein>
    <recommendedName>
        <fullName evidence="12">Leucine-rich repeat-containing protein 46</fullName>
    </recommendedName>
</protein>
<keyword evidence="8" id="KW-0175">Coiled coil</keyword>
<dbReference type="PANTHER" id="PTHR46652:SF8">
    <property type="entry name" value="LEUCINE RICH REPEAT CONTAINING 23"/>
    <property type="match status" value="1"/>
</dbReference>
<evidence type="ECO:0000256" key="7">
    <source>
        <dbReference type="ARBA" id="ARBA00022871"/>
    </source>
</evidence>
<dbReference type="Pfam" id="PF12799">
    <property type="entry name" value="LRR_4"/>
    <property type="match status" value="1"/>
</dbReference>
<dbReference type="GO" id="GO:0007288">
    <property type="term" value="P:sperm axoneme assembly"/>
    <property type="evidence" value="ECO:0007669"/>
    <property type="project" value="Ensembl"/>
</dbReference>
<comment type="function">
    <text evidence="11">Required for normal spermatogenesis and male fertility. Plays an important role in sperm flagellum biogenesis.</text>
</comment>
<dbReference type="GO" id="GO:0120317">
    <property type="term" value="P:sperm mitochondrial sheath assembly"/>
    <property type="evidence" value="ECO:0007669"/>
    <property type="project" value="Ensembl"/>
</dbReference>
<keyword evidence="4" id="KW-0677">Repeat</keyword>
<keyword evidence="9" id="KW-0969">Cilium</keyword>
<comment type="subcellular location">
    <subcellularLocation>
        <location evidence="1">Cell projection</location>
        <location evidence="1">Cilium</location>
        <location evidence="1">Flagellum</location>
    </subcellularLocation>
</comment>
<dbReference type="InterPro" id="IPR025875">
    <property type="entry name" value="Leu-rich_rpt_4"/>
</dbReference>
<name>A0A452ULP5_URSMA</name>
<dbReference type="Gene3D" id="3.80.10.10">
    <property type="entry name" value="Ribonuclease Inhibitor"/>
    <property type="match status" value="1"/>
</dbReference>
<evidence type="ECO:0000256" key="5">
    <source>
        <dbReference type="ARBA" id="ARBA00022782"/>
    </source>
</evidence>
<evidence type="ECO:0000313" key="14">
    <source>
        <dbReference type="Ensembl" id="ENSUMAP00000021898"/>
    </source>
</evidence>
<feature type="region of interest" description="Disordered" evidence="13">
    <location>
        <begin position="315"/>
        <end position="335"/>
    </location>
</feature>
<keyword evidence="10" id="KW-0966">Cell projection</keyword>
<evidence type="ECO:0000256" key="4">
    <source>
        <dbReference type="ARBA" id="ARBA00022737"/>
    </source>
</evidence>
<dbReference type="GO" id="GO:0007338">
    <property type="term" value="P:single fertilization"/>
    <property type="evidence" value="ECO:0007669"/>
    <property type="project" value="Ensembl"/>
</dbReference>
<evidence type="ECO:0000256" key="2">
    <source>
        <dbReference type="ARBA" id="ARBA00022553"/>
    </source>
</evidence>
<dbReference type="InterPro" id="IPR032675">
    <property type="entry name" value="LRR_dom_sf"/>
</dbReference>
<dbReference type="InterPro" id="IPR001611">
    <property type="entry name" value="Leu-rich_rpt"/>
</dbReference>
<dbReference type="GO" id="GO:0098727">
    <property type="term" value="P:maintenance of cell number"/>
    <property type="evidence" value="ECO:0007669"/>
    <property type="project" value="Ensembl"/>
</dbReference>
<keyword evidence="6" id="KW-0282">Flagellum</keyword>
<dbReference type="SMART" id="SM00365">
    <property type="entry name" value="LRR_SD22"/>
    <property type="match status" value="3"/>
</dbReference>
<dbReference type="Ensembl" id="ENSUMAT00000025949.1">
    <property type="protein sequence ID" value="ENSUMAP00000021898.1"/>
    <property type="gene ID" value="ENSUMAG00000016015.1"/>
</dbReference>
<dbReference type="SMART" id="SM00369">
    <property type="entry name" value="LRR_TYP"/>
    <property type="match status" value="2"/>
</dbReference>
<dbReference type="GO" id="GO:0097225">
    <property type="term" value="C:sperm midpiece"/>
    <property type="evidence" value="ECO:0007669"/>
    <property type="project" value="Ensembl"/>
</dbReference>
<feature type="compositionally biased region" description="Basic and acidic residues" evidence="13">
    <location>
        <begin position="169"/>
        <end position="183"/>
    </location>
</feature>
<evidence type="ECO:0000256" key="3">
    <source>
        <dbReference type="ARBA" id="ARBA00022614"/>
    </source>
</evidence>
<dbReference type="PROSITE" id="PS51450">
    <property type="entry name" value="LRR"/>
    <property type="match status" value="2"/>
</dbReference>
<dbReference type="AlphaFoldDB" id="A0A452ULP5"/>
<dbReference type="PANTHER" id="PTHR46652">
    <property type="entry name" value="LEUCINE-RICH REPEAT AND IQ DOMAIN-CONTAINING PROTEIN 1-RELATED"/>
    <property type="match status" value="1"/>
</dbReference>
<evidence type="ECO:0000256" key="13">
    <source>
        <dbReference type="SAM" id="MobiDB-lite"/>
    </source>
</evidence>
<keyword evidence="5" id="KW-0221">Differentiation</keyword>
<organism evidence="14">
    <name type="scientific">Ursus maritimus</name>
    <name type="common">Polar bear</name>
    <name type="synonym">Thalarctos maritimus</name>
    <dbReference type="NCBI Taxonomy" id="29073"/>
    <lineage>
        <taxon>Eukaryota</taxon>
        <taxon>Metazoa</taxon>
        <taxon>Chordata</taxon>
        <taxon>Craniata</taxon>
        <taxon>Vertebrata</taxon>
        <taxon>Euteleostomi</taxon>
        <taxon>Mammalia</taxon>
        <taxon>Eutheria</taxon>
        <taxon>Laurasiatheria</taxon>
        <taxon>Carnivora</taxon>
        <taxon>Caniformia</taxon>
        <taxon>Ursidae</taxon>
        <taxon>Ursus</taxon>
    </lineage>
</organism>
<keyword evidence="7" id="KW-0744">Spermatogenesis</keyword>
<feature type="region of interest" description="Disordered" evidence="13">
    <location>
        <begin position="209"/>
        <end position="288"/>
    </location>
</feature>
<evidence type="ECO:0000256" key="10">
    <source>
        <dbReference type="ARBA" id="ARBA00023273"/>
    </source>
</evidence>
<dbReference type="FunFam" id="3.80.10.10:FF:000932">
    <property type="entry name" value="Leucine Rich Repeat family protein"/>
    <property type="match status" value="1"/>
</dbReference>
<dbReference type="InterPro" id="IPR003591">
    <property type="entry name" value="Leu-rich_rpt_typical-subtyp"/>
</dbReference>
<evidence type="ECO:0000256" key="8">
    <source>
        <dbReference type="ARBA" id="ARBA00023054"/>
    </source>
</evidence>
<keyword evidence="2" id="KW-0597">Phosphoprotein</keyword>
<accession>A0A452ULP5</accession>
<dbReference type="InterPro" id="IPR050836">
    <property type="entry name" value="SDS22/Internalin_LRR"/>
</dbReference>
<evidence type="ECO:0000256" key="12">
    <source>
        <dbReference type="ARBA" id="ARBA00071454"/>
    </source>
</evidence>
<dbReference type="SUPFAM" id="SSF52058">
    <property type="entry name" value="L domain-like"/>
    <property type="match status" value="1"/>
</dbReference>